<keyword evidence="3" id="KW-1185">Reference proteome</keyword>
<name>A0A7W8X7C9_9HYPH</name>
<evidence type="ECO:0000313" key="3">
    <source>
        <dbReference type="Proteomes" id="UP000585507"/>
    </source>
</evidence>
<dbReference type="EMBL" id="JACHBK010000003">
    <property type="protein sequence ID" value="MBB5534964.1"/>
    <property type="molecule type" value="Genomic_DNA"/>
</dbReference>
<accession>A0A7W8X7C9</accession>
<dbReference type="RefSeq" id="WP_018324466.1">
    <property type="nucleotide sequence ID" value="NZ_JACHBK010000003.1"/>
</dbReference>
<protein>
    <submittedName>
        <fullName evidence="2">Uncharacterized protein</fullName>
    </submittedName>
</protein>
<proteinExistence type="predicted"/>
<organism evidence="2 3">
    <name type="scientific">Rhizobium giardinii</name>
    <dbReference type="NCBI Taxonomy" id="56731"/>
    <lineage>
        <taxon>Bacteria</taxon>
        <taxon>Pseudomonadati</taxon>
        <taxon>Pseudomonadota</taxon>
        <taxon>Alphaproteobacteria</taxon>
        <taxon>Hyphomicrobiales</taxon>
        <taxon>Rhizobiaceae</taxon>
        <taxon>Rhizobium/Agrobacterium group</taxon>
        <taxon>Rhizobium</taxon>
    </lineage>
</organism>
<keyword evidence="1" id="KW-0472">Membrane</keyword>
<dbReference type="AlphaFoldDB" id="A0A7W8X7C9"/>
<keyword evidence="1" id="KW-1133">Transmembrane helix</keyword>
<feature type="transmembrane region" description="Helical" evidence="1">
    <location>
        <begin position="28"/>
        <end position="45"/>
    </location>
</feature>
<keyword evidence="1" id="KW-0812">Transmembrane</keyword>
<dbReference type="Proteomes" id="UP000585507">
    <property type="component" value="Unassembled WGS sequence"/>
</dbReference>
<evidence type="ECO:0000313" key="2">
    <source>
        <dbReference type="EMBL" id="MBB5534964.1"/>
    </source>
</evidence>
<evidence type="ECO:0000256" key="1">
    <source>
        <dbReference type="SAM" id="Phobius"/>
    </source>
</evidence>
<sequence length="54" mass="6201">MSDDKIIKFQRPKPRKEPRTITRGTRKVLTWLAIVGAVGLVWAYFQFVSPPSLT</sequence>
<reference evidence="2 3" key="1">
    <citation type="submission" date="2020-08" db="EMBL/GenBank/DDBJ databases">
        <title>Genomic Encyclopedia of Type Strains, Phase IV (KMG-V): Genome sequencing to study the core and pangenomes of soil and plant-associated prokaryotes.</title>
        <authorList>
            <person name="Whitman W."/>
        </authorList>
    </citation>
    <scope>NUCLEOTIDE SEQUENCE [LARGE SCALE GENOMIC DNA]</scope>
    <source>
        <strain evidence="2 3">SEMIA 4084</strain>
    </source>
</reference>
<gene>
    <name evidence="2" type="ORF">GGD55_001647</name>
</gene>
<comment type="caution">
    <text evidence="2">The sequence shown here is derived from an EMBL/GenBank/DDBJ whole genome shotgun (WGS) entry which is preliminary data.</text>
</comment>